<accession>A0A2A4YC04</accession>
<dbReference type="AlphaFoldDB" id="A0A2A4YC04"/>
<reference evidence="2" key="1">
    <citation type="submission" date="2017-08" db="EMBL/GenBank/DDBJ databases">
        <title>A dynamic microbial community with high functional redundancy inhabits the cold, oxic subseafloor aquifer.</title>
        <authorList>
            <person name="Tully B.J."/>
            <person name="Wheat C.G."/>
            <person name="Glazer B.T."/>
            <person name="Huber J.A."/>
        </authorList>
    </citation>
    <scope>NUCLEOTIDE SEQUENCE [LARGE SCALE GENOMIC DNA]</scope>
</reference>
<proteinExistence type="predicted"/>
<evidence type="ECO:0000313" key="1">
    <source>
        <dbReference type="EMBL" id="PCI92462.1"/>
    </source>
</evidence>
<dbReference type="Proteomes" id="UP000217838">
    <property type="component" value="Unassembled WGS sequence"/>
</dbReference>
<organism evidence="1 2">
    <name type="scientific">Aerophobetes bacterium</name>
    <dbReference type="NCBI Taxonomy" id="2030807"/>
    <lineage>
        <taxon>Bacteria</taxon>
        <taxon>Candidatus Aerophobota</taxon>
    </lineage>
</organism>
<sequence length="69" mass="8400">MARIFYLDRKTKKVEEEKVYGKFFIECAYGNKFITKPLKKYLMPFLTKSHWFSRLYGCMQKMKTIFGLK</sequence>
<name>A0A2A4YC04_UNCAE</name>
<evidence type="ECO:0000313" key="2">
    <source>
        <dbReference type="Proteomes" id="UP000217838"/>
    </source>
</evidence>
<dbReference type="EMBL" id="NVUU01000102">
    <property type="protein sequence ID" value="PCI92462.1"/>
    <property type="molecule type" value="Genomic_DNA"/>
</dbReference>
<gene>
    <name evidence="1" type="ORF">COB11_07295</name>
</gene>
<comment type="caution">
    <text evidence="1">The sequence shown here is derived from an EMBL/GenBank/DDBJ whole genome shotgun (WGS) entry which is preliminary data.</text>
</comment>
<protein>
    <submittedName>
        <fullName evidence="1">Uncharacterized protein</fullName>
    </submittedName>
</protein>